<dbReference type="Pfam" id="PF01594">
    <property type="entry name" value="AI-2E_transport"/>
    <property type="match status" value="1"/>
</dbReference>
<dbReference type="AlphaFoldDB" id="A8LUG8"/>
<keyword evidence="4 6" id="KW-1133">Transmembrane helix</keyword>
<evidence type="ECO:0000313" key="8">
    <source>
        <dbReference type="Proteomes" id="UP000006833"/>
    </source>
</evidence>
<dbReference type="KEGG" id="dsh:Dshi_4175"/>
<dbReference type="RefSeq" id="WP_012187452.1">
    <property type="nucleotide sequence ID" value="NC_009959.1"/>
</dbReference>
<dbReference type="HOGENOM" id="CLU_031275_0_1_5"/>
<proteinExistence type="inferred from homology"/>
<evidence type="ECO:0000256" key="3">
    <source>
        <dbReference type="ARBA" id="ARBA00022692"/>
    </source>
</evidence>
<sequence length="339" mass="35796">MIDLLLSQRAARVMLALLAAIALVAALHLAQHILAPTVFALVLGIVISPVADRLYGLGVPRLAVAVLLLVATLALIGLALLLVEPLFSLLIDELPRIKVAVAGWIETASGLLRGIETISAEIENSVGAQAAQPQTAVPSVRDALWLAPGFAAQVFIFVGVLFFFVLTRSELYAGTGPMEQRFRRADRAVARYFAAVTLVNIGLGVVTAMVLTAAGVNYAVLWGLAAALLNFILYLGPMMIIAGLTIAGLVQFSGAQAFLPPFLFLLLNLTEANFVTPLVVGKRLAMNPLLIFTAIVFGLWLWGPVGAIVALPVLLWAGVVMRPSLAMRGPGAAPYVHVG</sequence>
<comment type="subcellular location">
    <subcellularLocation>
        <location evidence="1">Membrane</location>
        <topology evidence="1">Multi-pass membrane protein</topology>
    </subcellularLocation>
</comment>
<evidence type="ECO:0000313" key="7">
    <source>
        <dbReference type="EMBL" id="ABV95885.2"/>
    </source>
</evidence>
<name>A8LUG8_DINSH</name>
<feature type="transmembrane region" description="Helical" evidence="6">
    <location>
        <begin position="12"/>
        <end position="30"/>
    </location>
</feature>
<dbReference type="GO" id="GO:0016020">
    <property type="term" value="C:membrane"/>
    <property type="evidence" value="ECO:0007669"/>
    <property type="project" value="UniProtKB-SubCell"/>
</dbReference>
<evidence type="ECO:0000256" key="6">
    <source>
        <dbReference type="SAM" id="Phobius"/>
    </source>
</evidence>
<feature type="transmembrane region" description="Helical" evidence="6">
    <location>
        <begin position="62"/>
        <end position="83"/>
    </location>
</feature>
<dbReference type="PANTHER" id="PTHR21716:SF16">
    <property type="entry name" value="BLL1467 PROTEIN"/>
    <property type="match status" value="1"/>
</dbReference>
<accession>A8LUG8</accession>
<comment type="similarity">
    <text evidence="2">Belongs to the autoinducer-2 exporter (AI-2E) (TC 2.A.86) family.</text>
</comment>
<dbReference type="PANTHER" id="PTHR21716">
    <property type="entry name" value="TRANSMEMBRANE PROTEIN"/>
    <property type="match status" value="1"/>
</dbReference>
<keyword evidence="3 6" id="KW-0812">Transmembrane</keyword>
<dbReference type="eggNOG" id="COG0628">
    <property type="taxonomic scope" value="Bacteria"/>
</dbReference>
<reference evidence="8" key="1">
    <citation type="journal article" date="2010" name="ISME J.">
        <title>The complete genome sequence of the algal symbiont Dinoroseobacter shibae: a hitchhiker's guide to life in the sea.</title>
        <authorList>
            <person name="Wagner-Dobler I."/>
            <person name="Ballhausen B."/>
            <person name="Berger M."/>
            <person name="Brinkhoff T."/>
            <person name="Buchholz I."/>
            <person name="Bunk B."/>
            <person name="Cypionka H."/>
            <person name="Daniel R."/>
            <person name="Drepper T."/>
            <person name="Gerdts G."/>
            <person name="Hahnke S."/>
            <person name="Han C."/>
            <person name="Jahn D."/>
            <person name="Kalhoefer D."/>
            <person name="Kiss H."/>
            <person name="Klenk H.P."/>
            <person name="Kyrpides N."/>
            <person name="Liebl W."/>
            <person name="Liesegang H."/>
            <person name="Meincke L."/>
            <person name="Pati A."/>
            <person name="Petersen J."/>
            <person name="Piekarski T."/>
            <person name="Pommerenke C."/>
            <person name="Pradella S."/>
            <person name="Pukall R."/>
            <person name="Rabus R."/>
            <person name="Stackebrandt E."/>
            <person name="Thole S."/>
            <person name="Thompson L."/>
            <person name="Tielen P."/>
            <person name="Tomasch J."/>
            <person name="von Jan M."/>
            <person name="Wanphrut N."/>
            <person name="Wichels A."/>
            <person name="Zech H."/>
            <person name="Simon M."/>
        </authorList>
    </citation>
    <scope>NUCLEOTIDE SEQUENCE [LARGE SCALE GENOMIC DNA]</scope>
    <source>
        <strain evidence="8">DSM 16493 / NCIMB 14021 / DFL 12</strain>
        <plasmid evidence="8">Plasmid pDSHI05</plasmid>
    </source>
</reference>
<evidence type="ECO:0000256" key="2">
    <source>
        <dbReference type="ARBA" id="ARBA00009773"/>
    </source>
</evidence>
<keyword evidence="7" id="KW-0614">Plasmid</keyword>
<dbReference type="Proteomes" id="UP000006833">
    <property type="component" value="Plasmid pDSHI05"/>
</dbReference>
<gene>
    <name evidence="7" type="ordered locus">Dshi_4175</name>
</gene>
<dbReference type="OrthoDB" id="9799225at2"/>
<feature type="transmembrane region" description="Helical" evidence="6">
    <location>
        <begin position="143"/>
        <end position="167"/>
    </location>
</feature>
<evidence type="ECO:0008006" key="9">
    <source>
        <dbReference type="Google" id="ProtNLM"/>
    </source>
</evidence>
<organism evidence="7 8">
    <name type="scientific">Dinoroseobacter shibae (strain DSM 16493 / NCIMB 14021 / DFL 12)</name>
    <dbReference type="NCBI Taxonomy" id="398580"/>
    <lineage>
        <taxon>Bacteria</taxon>
        <taxon>Pseudomonadati</taxon>
        <taxon>Pseudomonadota</taxon>
        <taxon>Alphaproteobacteria</taxon>
        <taxon>Rhodobacterales</taxon>
        <taxon>Roseobacteraceae</taxon>
        <taxon>Dinoroseobacter</taxon>
    </lineage>
</organism>
<keyword evidence="8" id="KW-1185">Reference proteome</keyword>
<keyword evidence="5 6" id="KW-0472">Membrane</keyword>
<dbReference type="GO" id="GO:0055085">
    <property type="term" value="P:transmembrane transport"/>
    <property type="evidence" value="ECO:0007669"/>
    <property type="project" value="TreeGrafter"/>
</dbReference>
<feature type="transmembrane region" description="Helical" evidence="6">
    <location>
        <begin position="248"/>
        <end position="269"/>
    </location>
</feature>
<feature type="transmembrane region" description="Helical" evidence="6">
    <location>
        <begin position="188"/>
        <end position="210"/>
    </location>
</feature>
<evidence type="ECO:0000256" key="4">
    <source>
        <dbReference type="ARBA" id="ARBA00022989"/>
    </source>
</evidence>
<dbReference type="EMBL" id="CP000835">
    <property type="protein sequence ID" value="ABV95885.2"/>
    <property type="molecule type" value="Genomic_DNA"/>
</dbReference>
<protein>
    <recommendedName>
        <fullName evidence="9">Permease</fullName>
    </recommendedName>
</protein>
<dbReference type="InterPro" id="IPR002549">
    <property type="entry name" value="AI-2E-like"/>
</dbReference>
<feature type="transmembrane region" description="Helical" evidence="6">
    <location>
        <begin position="216"/>
        <end position="236"/>
    </location>
</feature>
<evidence type="ECO:0000256" key="1">
    <source>
        <dbReference type="ARBA" id="ARBA00004141"/>
    </source>
</evidence>
<feature type="transmembrane region" description="Helical" evidence="6">
    <location>
        <begin position="36"/>
        <end position="55"/>
    </location>
</feature>
<feature type="transmembrane region" description="Helical" evidence="6">
    <location>
        <begin position="289"/>
        <end position="319"/>
    </location>
</feature>
<geneLocation type="plasmid" evidence="7 8">
    <name>pDSHI05</name>
</geneLocation>
<evidence type="ECO:0000256" key="5">
    <source>
        <dbReference type="ARBA" id="ARBA00023136"/>
    </source>
</evidence>